<reference evidence="6 7" key="1">
    <citation type="journal article" date="2018" name="Int. J. Syst. Evol. Microbiol.">
        <title>Bifidobacterium callitrichidarum sp. nov. from the faeces of the emperor tamarin (Saguinus imperator).</title>
        <authorList>
            <person name="Modesto M."/>
            <person name="Michelini S."/>
            <person name="Sansosti M.C."/>
            <person name="De Filippo C."/>
            <person name="Cavalieri D."/>
            <person name="Qvirist L."/>
            <person name="Andlid T."/>
            <person name="Spiezio C."/>
            <person name="Sandri C."/>
            <person name="Pascarelli S."/>
            <person name="Sgorbati B."/>
            <person name="Mattarelli P."/>
        </authorList>
    </citation>
    <scope>NUCLEOTIDE SEQUENCE [LARGE SCALE GENOMIC DNA]</scope>
    <source>
        <strain evidence="6 7">TRI 5</strain>
    </source>
</reference>
<protein>
    <submittedName>
        <fullName evidence="6">Mobilization protein</fullName>
    </submittedName>
</protein>
<evidence type="ECO:0000256" key="2">
    <source>
        <dbReference type="ARBA" id="ARBA00022971"/>
    </source>
</evidence>
<evidence type="ECO:0000313" key="6">
    <source>
        <dbReference type="EMBL" id="PWG66504.1"/>
    </source>
</evidence>
<gene>
    <name evidence="6" type="ORF">DF196_02470</name>
</gene>
<feature type="domain" description="MobA/MobL protein" evidence="5">
    <location>
        <begin position="15"/>
        <end position="116"/>
    </location>
</feature>
<dbReference type="AlphaFoldDB" id="A0A2U2NBU5"/>
<dbReference type="OrthoDB" id="1826980at2"/>
<dbReference type="RefSeq" id="WP_109056361.1">
    <property type="nucleotide sequence ID" value="NZ_QFFM01000004.1"/>
</dbReference>
<comment type="caution">
    <text evidence="6">The sequence shown here is derived from an EMBL/GenBank/DDBJ whole genome shotgun (WGS) entry which is preliminary data.</text>
</comment>
<sequence length="368" mass="42772">PQDTCQLCPETIHPIRPIEQNGKWGLKQRRVYELDEDGNRIRDADGKFVFNAVPTTDWGSPETLEYWRQTWAELCNAKFAEKGLDVRIDHRSYERQGVELLPTVHDGATVRAMEKKGIRTEKGEFNRWIRATNAVIRDIKKKIALLFDWIAEAKAELAKPQAPDLVSLLNAYYTQRRAGAYSQKGKVSNLKEMNETFNYLRANDIYSLEDLEHRVSEHSAATESLKKTLDEQTARMKAIKQLYDSSAAFQSLKPIYDGLQKIKFEKPRAKYKAEHEAELKQFYAARRKLTGEFPDGKVDMKKLSAEYDALEQAHETTYGEFKTVRDDLHRLWKVKSCVDTAARFNERTEEQKLQNRPQTRHKKEDISR</sequence>
<dbReference type="Proteomes" id="UP000245876">
    <property type="component" value="Unassembled WGS sequence"/>
</dbReference>
<feature type="non-terminal residue" evidence="6">
    <location>
        <position position="1"/>
    </location>
</feature>
<organism evidence="6 7">
    <name type="scientific">Bifidobacterium callitrichidarum</name>
    <dbReference type="NCBI Taxonomy" id="2052941"/>
    <lineage>
        <taxon>Bacteria</taxon>
        <taxon>Bacillati</taxon>
        <taxon>Actinomycetota</taxon>
        <taxon>Actinomycetes</taxon>
        <taxon>Bifidobacteriales</taxon>
        <taxon>Bifidobacteriaceae</taxon>
        <taxon>Bifidobacterium</taxon>
    </lineage>
</organism>
<dbReference type="InterPro" id="IPR005053">
    <property type="entry name" value="MobA_MobL"/>
</dbReference>
<dbReference type="Gene3D" id="3.30.930.30">
    <property type="match status" value="1"/>
</dbReference>
<comment type="similarity">
    <text evidence="1">Belongs to the MobA/MobL family.</text>
</comment>
<evidence type="ECO:0000313" key="7">
    <source>
        <dbReference type="Proteomes" id="UP000245876"/>
    </source>
</evidence>
<dbReference type="Pfam" id="PF03389">
    <property type="entry name" value="MobA_MobL"/>
    <property type="match status" value="1"/>
</dbReference>
<evidence type="ECO:0000256" key="1">
    <source>
        <dbReference type="ARBA" id="ARBA00010873"/>
    </source>
</evidence>
<keyword evidence="3" id="KW-0175">Coiled coil</keyword>
<feature type="coiled-coil region" evidence="3">
    <location>
        <begin position="272"/>
        <end position="320"/>
    </location>
</feature>
<keyword evidence="7" id="KW-1185">Reference proteome</keyword>
<dbReference type="EMBL" id="QFFM01000004">
    <property type="protein sequence ID" value="PWG66504.1"/>
    <property type="molecule type" value="Genomic_DNA"/>
</dbReference>
<evidence type="ECO:0000256" key="3">
    <source>
        <dbReference type="SAM" id="Coils"/>
    </source>
</evidence>
<evidence type="ECO:0000256" key="4">
    <source>
        <dbReference type="SAM" id="MobiDB-lite"/>
    </source>
</evidence>
<accession>A0A2U2NBU5</accession>
<evidence type="ECO:0000259" key="5">
    <source>
        <dbReference type="Pfam" id="PF03389"/>
    </source>
</evidence>
<proteinExistence type="inferred from homology"/>
<keyword evidence="2" id="KW-0184">Conjugation</keyword>
<feature type="region of interest" description="Disordered" evidence="4">
    <location>
        <begin position="348"/>
        <end position="368"/>
    </location>
</feature>
<name>A0A2U2NBU5_9BIFI</name>